<name>A0ABR9SKJ4_9BURK</name>
<evidence type="ECO:0000313" key="2">
    <source>
        <dbReference type="Proteomes" id="UP000715965"/>
    </source>
</evidence>
<dbReference type="EMBL" id="JADDOJ010000097">
    <property type="protein sequence ID" value="MBE7942409.1"/>
    <property type="molecule type" value="Genomic_DNA"/>
</dbReference>
<gene>
    <name evidence="1" type="ORF">IM725_17705</name>
</gene>
<reference evidence="1 2" key="1">
    <citation type="submission" date="2020-10" db="EMBL/GenBank/DDBJ databases">
        <title>Draft genome of Ramlibacter aquaticus LMG 30558.</title>
        <authorList>
            <person name="Props R."/>
        </authorList>
    </citation>
    <scope>NUCLEOTIDE SEQUENCE [LARGE SCALE GENOMIC DNA]</scope>
    <source>
        <strain evidence="1 2">LMG 30558</strain>
    </source>
</reference>
<protein>
    <submittedName>
        <fullName evidence="1">Uncharacterized protein</fullName>
    </submittedName>
</protein>
<proteinExistence type="predicted"/>
<comment type="caution">
    <text evidence="1">The sequence shown here is derived from an EMBL/GenBank/DDBJ whole genome shotgun (WGS) entry which is preliminary data.</text>
</comment>
<organism evidence="1 2">
    <name type="scientific">Ramlibacter aquaticus</name>
    <dbReference type="NCBI Taxonomy" id="2780094"/>
    <lineage>
        <taxon>Bacteria</taxon>
        <taxon>Pseudomonadati</taxon>
        <taxon>Pseudomonadota</taxon>
        <taxon>Betaproteobacteria</taxon>
        <taxon>Burkholderiales</taxon>
        <taxon>Comamonadaceae</taxon>
        <taxon>Ramlibacter</taxon>
    </lineage>
</organism>
<dbReference type="Proteomes" id="UP000715965">
    <property type="component" value="Unassembled WGS sequence"/>
</dbReference>
<accession>A0ABR9SKJ4</accession>
<dbReference type="RefSeq" id="WP_193781963.1">
    <property type="nucleotide sequence ID" value="NZ_JADDOJ010000097.1"/>
</dbReference>
<sequence>MTQSEHLSAWNEAHARLARAEEHALALRLHQPGGPPAALLLEIDELRTRVRALFEGLADLLVHPCACSTLHH</sequence>
<evidence type="ECO:0000313" key="1">
    <source>
        <dbReference type="EMBL" id="MBE7942409.1"/>
    </source>
</evidence>
<keyword evidence="2" id="KW-1185">Reference proteome</keyword>